<comment type="similarity">
    <text evidence="2">Belongs to the EspG family.</text>
</comment>
<sequence length="254" mass="27665">MGGRITLSRLEYDVLWEHLGLGPFQPVLAVESPGRTHDERAELRVKAWASLAARNLGRPDDLDERLAHRLARLARPEWEIDARLQLSEHGPRTTALAAVAGRGATVAVLDDELGLWSVRPDQVVAETAALLPPHPAGTGGSITLPAATLDHAAGRAGADRDRFWRALTAKGLPRSEATKVTGVLAEVVRMGHFGAARTTADRTRRRASYVVSVYDTPTNRYLFTRKNGWVTLLPGTDAALRRQLDELLGELGRA</sequence>
<keyword evidence="6" id="KW-1185">Reference proteome</keyword>
<evidence type="ECO:0000256" key="2">
    <source>
        <dbReference type="ARBA" id="ARBA00006411"/>
    </source>
</evidence>
<evidence type="ECO:0000256" key="1">
    <source>
        <dbReference type="ARBA" id="ARBA00004496"/>
    </source>
</evidence>
<dbReference type="Proteomes" id="UP000185596">
    <property type="component" value="Unassembled WGS sequence"/>
</dbReference>
<dbReference type="EMBL" id="MSIE01000025">
    <property type="protein sequence ID" value="OLF16744.1"/>
    <property type="molecule type" value="Genomic_DNA"/>
</dbReference>
<reference evidence="5 6" key="1">
    <citation type="submission" date="2016-12" db="EMBL/GenBank/DDBJ databases">
        <title>The draft genome sequence of Actinophytocola sp. 11-183.</title>
        <authorList>
            <person name="Wang W."/>
            <person name="Yuan L."/>
        </authorList>
    </citation>
    <scope>NUCLEOTIDE SEQUENCE [LARGE SCALE GENOMIC DNA]</scope>
    <source>
        <strain evidence="5 6">11-183</strain>
    </source>
</reference>
<dbReference type="InterPro" id="IPR025734">
    <property type="entry name" value="EspG"/>
</dbReference>
<evidence type="ECO:0000256" key="4">
    <source>
        <dbReference type="ARBA" id="ARBA00023186"/>
    </source>
</evidence>
<comment type="subcellular location">
    <subcellularLocation>
        <location evidence="1">Cytoplasm</location>
    </subcellularLocation>
</comment>
<evidence type="ECO:0000313" key="5">
    <source>
        <dbReference type="EMBL" id="OLF16744.1"/>
    </source>
</evidence>
<gene>
    <name evidence="5" type="ORF">BU204_14845</name>
</gene>
<dbReference type="Pfam" id="PF14011">
    <property type="entry name" value="ESX-1_EspG"/>
    <property type="match status" value="1"/>
</dbReference>
<proteinExistence type="inferred from homology"/>
<evidence type="ECO:0000313" key="6">
    <source>
        <dbReference type="Proteomes" id="UP000185596"/>
    </source>
</evidence>
<evidence type="ECO:0008006" key="7">
    <source>
        <dbReference type="Google" id="ProtNLM"/>
    </source>
</evidence>
<dbReference type="STRING" id="1912961.BU204_14845"/>
<keyword evidence="4" id="KW-0143">Chaperone</keyword>
<organism evidence="5 6">
    <name type="scientific">Actinophytocola xanthii</name>
    <dbReference type="NCBI Taxonomy" id="1912961"/>
    <lineage>
        <taxon>Bacteria</taxon>
        <taxon>Bacillati</taxon>
        <taxon>Actinomycetota</taxon>
        <taxon>Actinomycetes</taxon>
        <taxon>Pseudonocardiales</taxon>
        <taxon>Pseudonocardiaceae</taxon>
    </lineage>
</organism>
<name>A0A1Q8CQW7_9PSEU</name>
<accession>A0A1Q8CQW7</accession>
<keyword evidence="3" id="KW-0963">Cytoplasm</keyword>
<dbReference type="RefSeq" id="WP_075126254.1">
    <property type="nucleotide sequence ID" value="NZ_MSIE01000025.1"/>
</dbReference>
<evidence type="ECO:0000256" key="3">
    <source>
        <dbReference type="ARBA" id="ARBA00022490"/>
    </source>
</evidence>
<protein>
    <recommendedName>
        <fullName evidence="7">ESX secretion-associated protein EspG</fullName>
    </recommendedName>
</protein>
<dbReference type="AlphaFoldDB" id="A0A1Q8CQW7"/>
<comment type="caution">
    <text evidence="5">The sequence shown here is derived from an EMBL/GenBank/DDBJ whole genome shotgun (WGS) entry which is preliminary data.</text>
</comment>
<dbReference type="OrthoDB" id="3681944at2"/>